<feature type="region of interest" description="Disordered" evidence="1">
    <location>
        <begin position="73"/>
        <end position="131"/>
    </location>
</feature>
<accession>A0A8S9N1U4</accession>
<feature type="region of interest" description="Disordered" evidence="1">
    <location>
        <begin position="1"/>
        <end position="37"/>
    </location>
</feature>
<feature type="compositionally biased region" description="Basic residues" evidence="1">
    <location>
        <begin position="27"/>
        <end position="36"/>
    </location>
</feature>
<name>A0A8S9N1U4_BRACR</name>
<organism evidence="2 3">
    <name type="scientific">Brassica cretica</name>
    <name type="common">Mustard</name>
    <dbReference type="NCBI Taxonomy" id="69181"/>
    <lineage>
        <taxon>Eukaryota</taxon>
        <taxon>Viridiplantae</taxon>
        <taxon>Streptophyta</taxon>
        <taxon>Embryophyta</taxon>
        <taxon>Tracheophyta</taxon>
        <taxon>Spermatophyta</taxon>
        <taxon>Magnoliopsida</taxon>
        <taxon>eudicotyledons</taxon>
        <taxon>Gunneridae</taxon>
        <taxon>Pentapetalae</taxon>
        <taxon>rosids</taxon>
        <taxon>malvids</taxon>
        <taxon>Brassicales</taxon>
        <taxon>Brassicaceae</taxon>
        <taxon>Brassiceae</taxon>
        <taxon>Brassica</taxon>
    </lineage>
</organism>
<reference evidence="2" key="1">
    <citation type="submission" date="2019-12" db="EMBL/GenBank/DDBJ databases">
        <title>Genome sequencing and annotation of Brassica cretica.</title>
        <authorList>
            <person name="Studholme D.J."/>
            <person name="Sarris P."/>
        </authorList>
    </citation>
    <scope>NUCLEOTIDE SEQUENCE</scope>
    <source>
        <strain evidence="2">PFS-109/04</strain>
        <tissue evidence="2">Leaf</tissue>
    </source>
</reference>
<dbReference type="AlphaFoldDB" id="A0A8S9N1U4"/>
<feature type="compositionally biased region" description="Basic and acidic residues" evidence="1">
    <location>
        <begin position="109"/>
        <end position="119"/>
    </location>
</feature>
<dbReference type="EMBL" id="QGKX02002183">
    <property type="protein sequence ID" value="KAF3486624.1"/>
    <property type="molecule type" value="Genomic_DNA"/>
</dbReference>
<gene>
    <name evidence="2" type="ORF">F2Q69_00054862</name>
</gene>
<dbReference type="Proteomes" id="UP000712600">
    <property type="component" value="Unassembled WGS sequence"/>
</dbReference>
<feature type="compositionally biased region" description="Polar residues" evidence="1">
    <location>
        <begin position="120"/>
        <end position="131"/>
    </location>
</feature>
<sequence>MTEGEVSKTYQDLAMPPKLEESNATRRLNRVPKRASARFCHPANLHKIGLKPSAPPEQQPQYLRKKVRNTTADWGKTKTMEPGCELGLDADSETTNDSREPSPHPQSLRTKEQFLDHETNNPQSQRRMIPQ</sequence>
<proteinExistence type="predicted"/>
<evidence type="ECO:0000313" key="3">
    <source>
        <dbReference type="Proteomes" id="UP000712600"/>
    </source>
</evidence>
<comment type="caution">
    <text evidence="2">The sequence shown here is derived from an EMBL/GenBank/DDBJ whole genome shotgun (WGS) entry which is preliminary data.</text>
</comment>
<evidence type="ECO:0000256" key="1">
    <source>
        <dbReference type="SAM" id="MobiDB-lite"/>
    </source>
</evidence>
<protein>
    <submittedName>
        <fullName evidence="2">Uncharacterized protein</fullName>
    </submittedName>
</protein>
<evidence type="ECO:0000313" key="2">
    <source>
        <dbReference type="EMBL" id="KAF3486624.1"/>
    </source>
</evidence>